<dbReference type="EMBL" id="UXUI01016953">
    <property type="protein sequence ID" value="VDD98027.1"/>
    <property type="molecule type" value="Genomic_DNA"/>
</dbReference>
<dbReference type="WBParaSite" id="EVEC_0001365101-mRNA-1">
    <property type="protein sequence ID" value="EVEC_0001365101-mRNA-1"/>
    <property type="gene ID" value="EVEC_0001365101"/>
</dbReference>
<dbReference type="AlphaFoldDB" id="A0A0N4VRI2"/>
<accession>A0A0N4VRI2</accession>
<gene>
    <name evidence="1" type="ORF">EVEC_LOCUS12778</name>
</gene>
<evidence type="ECO:0000313" key="3">
    <source>
        <dbReference type="WBParaSite" id="EVEC_0001365101-mRNA-1"/>
    </source>
</evidence>
<dbReference type="Proteomes" id="UP000274131">
    <property type="component" value="Unassembled WGS sequence"/>
</dbReference>
<proteinExistence type="predicted"/>
<protein>
    <submittedName>
        <fullName evidence="3">Secreted protein</fullName>
    </submittedName>
</protein>
<reference evidence="1 2" key="2">
    <citation type="submission" date="2018-10" db="EMBL/GenBank/DDBJ databases">
        <authorList>
            <consortium name="Pathogen Informatics"/>
        </authorList>
    </citation>
    <scope>NUCLEOTIDE SEQUENCE [LARGE SCALE GENOMIC DNA]</scope>
</reference>
<evidence type="ECO:0000313" key="1">
    <source>
        <dbReference type="EMBL" id="VDD98027.1"/>
    </source>
</evidence>
<sequence length="102" mass="11879">MSFRRWERIAVWVTKEIVHRVRGFSGVQKVASRVIRVAPRSLNTISRTIPLARPSGLFPRGVSQLLKYFGRTNNVHCYFSRFHSQMFYESIISFIGVLTSKF</sequence>
<reference evidence="3" key="1">
    <citation type="submission" date="2017-02" db="UniProtKB">
        <authorList>
            <consortium name="WormBaseParasite"/>
        </authorList>
    </citation>
    <scope>IDENTIFICATION</scope>
</reference>
<keyword evidence="2" id="KW-1185">Reference proteome</keyword>
<organism evidence="3">
    <name type="scientific">Enterobius vermicularis</name>
    <name type="common">Human pinworm</name>
    <dbReference type="NCBI Taxonomy" id="51028"/>
    <lineage>
        <taxon>Eukaryota</taxon>
        <taxon>Metazoa</taxon>
        <taxon>Ecdysozoa</taxon>
        <taxon>Nematoda</taxon>
        <taxon>Chromadorea</taxon>
        <taxon>Rhabditida</taxon>
        <taxon>Spirurina</taxon>
        <taxon>Oxyuridomorpha</taxon>
        <taxon>Oxyuroidea</taxon>
        <taxon>Oxyuridae</taxon>
        <taxon>Enterobius</taxon>
    </lineage>
</organism>
<name>A0A0N4VRI2_ENTVE</name>
<evidence type="ECO:0000313" key="2">
    <source>
        <dbReference type="Proteomes" id="UP000274131"/>
    </source>
</evidence>